<reference evidence="9" key="2">
    <citation type="submission" date="2020-01" db="EMBL/GenBank/DDBJ databases">
        <authorList>
            <person name="Korhonen P.K.K."/>
            <person name="Guangxu M.G."/>
            <person name="Wang T.W."/>
            <person name="Stroehlein A.J.S."/>
            <person name="Young N.D."/>
            <person name="Ang C.-S.A."/>
            <person name="Fernando D.W.F."/>
            <person name="Lu H.L."/>
            <person name="Taylor S.T."/>
            <person name="Ehtesham M.E.M."/>
            <person name="Najaraj S.H.N."/>
            <person name="Harsha G.H.G."/>
            <person name="Madugundu A.M."/>
            <person name="Renuse S.R."/>
            <person name="Holt D.H."/>
            <person name="Pandey A.P."/>
            <person name="Papenfuss A.P."/>
            <person name="Gasser R.B.G."/>
            <person name="Fischer K.F."/>
        </authorList>
    </citation>
    <scope>NUCLEOTIDE SEQUENCE</scope>
    <source>
        <strain evidence="9">SSS_KF_BRIS2020</strain>
    </source>
</reference>
<comment type="similarity">
    <text evidence="2">Belongs to the TFB1 family.</text>
</comment>
<dbReference type="InterPro" id="IPR005607">
    <property type="entry name" value="BSD_dom"/>
</dbReference>
<accession>A0A834VDS2</accession>
<dbReference type="AlphaFoldDB" id="A0A834VDS2"/>
<sequence>MAQSEDVRAMIEFVRVKKADGTLYLMNERIAWMPNGKNTFTISHNYADIKTQKISPEGKPKIQLQIVLANGSDTFHFFNPKGPQAQLEDRNQVKEILQQMLPLFRRKISQEMEQKWKILVDNPKLYQLYKELVPTNIITTEQFWETYATRKLLALKGVADRIHYNITSEIIEAIFQTYPAVKQKHFECVPHKLNEQEFWQRFFQSHYFHRDRTTSMKDLFNECAKQDEQDIQRAIKKGITDPYCDIRAFDDTAIDQNLLEQFGPQPNASSSNKVELSANKALIRRFNFHSIMVLDACSADDDRNNKTLMSLISNDFERKKTETKQNIENKSKNENDESDEKFEEERRKAKKRRLKEAIEYDDLSGKKPSIGASIDDFDEGIEPPRLTVTNTERYMFGPTPSLKNSDDPYDLVGDKRHSKISIQQALYKQLSTVVGTWRPYSECIQDPKKAIQAINDFSPGGILMKNASTVASNLKDEIPKEILNELKQLTMALNEILYHFWHCVPTNQFEKKFIDIKETLDRFNLSKLQPFHDRVSREIHRDLTSHLFSKIELAYNRFSNWNTKRLFQNKK</sequence>
<dbReference type="Proteomes" id="UP000070412">
    <property type="component" value="Unassembled WGS sequence"/>
</dbReference>
<protein>
    <submittedName>
        <fullName evidence="9">General transcription factor IIH subunit 1</fullName>
    </submittedName>
</protein>
<dbReference type="Pfam" id="PF08567">
    <property type="entry name" value="PH_TFIIH"/>
    <property type="match status" value="1"/>
</dbReference>
<dbReference type="InterPro" id="IPR035925">
    <property type="entry name" value="BSD_dom_sf"/>
</dbReference>
<keyword evidence="6" id="KW-0539">Nucleus</keyword>
<evidence type="ECO:0000313" key="9">
    <source>
        <dbReference type="EMBL" id="KAF7493111.1"/>
    </source>
</evidence>
<keyword evidence="5" id="KW-0804">Transcription</keyword>
<feature type="region of interest" description="Disordered" evidence="7">
    <location>
        <begin position="320"/>
        <end position="344"/>
    </location>
</feature>
<feature type="compositionally biased region" description="Basic and acidic residues" evidence="7">
    <location>
        <begin position="320"/>
        <end position="335"/>
    </location>
</feature>
<dbReference type="GO" id="GO:0006289">
    <property type="term" value="P:nucleotide-excision repair"/>
    <property type="evidence" value="ECO:0007669"/>
    <property type="project" value="InterPro"/>
</dbReference>
<dbReference type="InterPro" id="IPR027079">
    <property type="entry name" value="Tfb1/GTF2H1"/>
</dbReference>
<evidence type="ECO:0000256" key="6">
    <source>
        <dbReference type="ARBA" id="ARBA00023242"/>
    </source>
</evidence>
<proteinExistence type="inferred from homology"/>
<evidence type="ECO:0000256" key="2">
    <source>
        <dbReference type="ARBA" id="ARBA00009448"/>
    </source>
</evidence>
<reference evidence="11" key="1">
    <citation type="journal article" date="2020" name="PLoS Negl. Trop. Dis.">
        <title>High-quality nuclear genome for Sarcoptes scabiei-A critical resource for a neglected parasite.</title>
        <authorList>
            <person name="Korhonen P.K."/>
            <person name="Gasser R.B."/>
            <person name="Ma G."/>
            <person name="Wang T."/>
            <person name="Stroehlein A.J."/>
            <person name="Young N.D."/>
            <person name="Ang C.S."/>
            <person name="Fernando D.D."/>
            <person name="Lu H.C."/>
            <person name="Taylor S."/>
            <person name="Reynolds S.L."/>
            <person name="Mofiz E."/>
            <person name="Najaraj S.H."/>
            <person name="Gowda H."/>
            <person name="Madugundu A."/>
            <person name="Renuse S."/>
            <person name="Holt D."/>
            <person name="Pandey A."/>
            <person name="Papenfuss A.T."/>
            <person name="Fischer K."/>
        </authorList>
    </citation>
    <scope>NUCLEOTIDE SEQUENCE [LARGE SCALE GENOMIC DNA]</scope>
</reference>
<dbReference type="OrthoDB" id="360521at2759"/>
<dbReference type="Gene3D" id="2.30.29.30">
    <property type="entry name" value="Pleckstrin-homology domain (PH domain)/Phosphotyrosine-binding domain (PTB)"/>
    <property type="match status" value="1"/>
</dbReference>
<keyword evidence="4" id="KW-0805">Transcription regulation</keyword>
<dbReference type="SUPFAM" id="SSF140383">
    <property type="entry name" value="BSD domain-like"/>
    <property type="match status" value="2"/>
</dbReference>
<dbReference type="GO" id="GO:0000439">
    <property type="term" value="C:transcription factor TFIIH core complex"/>
    <property type="evidence" value="ECO:0007669"/>
    <property type="project" value="InterPro"/>
</dbReference>
<feature type="domain" description="BSD" evidence="8">
    <location>
        <begin position="100"/>
        <end position="147"/>
    </location>
</feature>
<dbReference type="SUPFAM" id="SSF50729">
    <property type="entry name" value="PH domain-like"/>
    <property type="match status" value="1"/>
</dbReference>
<dbReference type="SMART" id="SM00751">
    <property type="entry name" value="BSD"/>
    <property type="match status" value="2"/>
</dbReference>
<evidence type="ECO:0000313" key="10">
    <source>
        <dbReference type="EnsemblMetazoa" id="KAF7493111.1"/>
    </source>
</evidence>
<organism evidence="9">
    <name type="scientific">Sarcoptes scabiei</name>
    <name type="common">Itch mite</name>
    <name type="synonym">Acarus scabiei</name>
    <dbReference type="NCBI Taxonomy" id="52283"/>
    <lineage>
        <taxon>Eukaryota</taxon>
        <taxon>Metazoa</taxon>
        <taxon>Ecdysozoa</taxon>
        <taxon>Arthropoda</taxon>
        <taxon>Chelicerata</taxon>
        <taxon>Arachnida</taxon>
        <taxon>Acari</taxon>
        <taxon>Acariformes</taxon>
        <taxon>Sarcoptiformes</taxon>
        <taxon>Astigmata</taxon>
        <taxon>Psoroptidia</taxon>
        <taxon>Sarcoptoidea</taxon>
        <taxon>Sarcoptidae</taxon>
        <taxon>Sarcoptinae</taxon>
        <taxon>Sarcoptes</taxon>
    </lineage>
</organism>
<dbReference type="InterPro" id="IPR011993">
    <property type="entry name" value="PH-like_dom_sf"/>
</dbReference>
<evidence type="ECO:0000256" key="7">
    <source>
        <dbReference type="SAM" id="MobiDB-lite"/>
    </source>
</evidence>
<dbReference type="GO" id="GO:0006351">
    <property type="term" value="P:DNA-templated transcription"/>
    <property type="evidence" value="ECO:0007669"/>
    <property type="project" value="InterPro"/>
</dbReference>
<dbReference type="Gene3D" id="1.10.3970.10">
    <property type="entry name" value="BSD domain"/>
    <property type="match status" value="1"/>
</dbReference>
<evidence type="ECO:0000313" key="11">
    <source>
        <dbReference type="Proteomes" id="UP000070412"/>
    </source>
</evidence>
<dbReference type="PROSITE" id="PS50858">
    <property type="entry name" value="BSD"/>
    <property type="match status" value="2"/>
</dbReference>
<name>A0A834VDS2_SARSC</name>
<feature type="domain" description="BSD" evidence="8">
    <location>
        <begin position="158"/>
        <end position="210"/>
    </location>
</feature>
<dbReference type="EnsemblMetazoa" id="SSS_7146s_mrna">
    <property type="protein sequence ID" value="KAF7493111.1"/>
    <property type="gene ID" value="SSS_7146"/>
</dbReference>
<dbReference type="Gene3D" id="6.10.140.1200">
    <property type="match status" value="1"/>
</dbReference>
<evidence type="ECO:0000256" key="5">
    <source>
        <dbReference type="ARBA" id="ARBA00023163"/>
    </source>
</evidence>
<comment type="subcellular location">
    <subcellularLocation>
        <location evidence="1">Nucleus</location>
    </subcellularLocation>
</comment>
<evidence type="ECO:0000259" key="8">
    <source>
        <dbReference type="PROSITE" id="PS50858"/>
    </source>
</evidence>
<dbReference type="InterPro" id="IPR013876">
    <property type="entry name" value="TFIIH_BTF_p62_N"/>
</dbReference>
<dbReference type="PANTHER" id="PTHR12856">
    <property type="entry name" value="TRANSCRIPTION INITIATION FACTOR IIH-RELATED"/>
    <property type="match status" value="1"/>
</dbReference>
<reference evidence="10" key="3">
    <citation type="submission" date="2022-06" db="UniProtKB">
        <authorList>
            <consortium name="EnsemblMetazoa"/>
        </authorList>
    </citation>
    <scope>IDENTIFICATION</scope>
</reference>
<evidence type="ECO:0000256" key="1">
    <source>
        <dbReference type="ARBA" id="ARBA00004123"/>
    </source>
</evidence>
<dbReference type="CDD" id="cd13229">
    <property type="entry name" value="PH_TFIIH"/>
    <property type="match status" value="1"/>
</dbReference>
<gene>
    <name evidence="9" type="ORF">SSS_7146</name>
</gene>
<evidence type="ECO:0000256" key="4">
    <source>
        <dbReference type="ARBA" id="ARBA00023015"/>
    </source>
</evidence>
<dbReference type="Pfam" id="PF03909">
    <property type="entry name" value="BSD"/>
    <property type="match status" value="1"/>
</dbReference>
<keyword evidence="3" id="KW-0677">Repeat</keyword>
<dbReference type="EMBL" id="WVUK01000056">
    <property type="protein sequence ID" value="KAF7493111.1"/>
    <property type="molecule type" value="Genomic_DNA"/>
</dbReference>
<keyword evidence="11" id="KW-1185">Reference proteome</keyword>
<evidence type="ECO:0000256" key="3">
    <source>
        <dbReference type="ARBA" id="ARBA00022737"/>
    </source>
</evidence>